<evidence type="ECO:0000313" key="5">
    <source>
        <dbReference type="Proteomes" id="UP000698222"/>
    </source>
</evidence>
<protein>
    <submittedName>
        <fullName evidence="4">DNA-binding FrmR family transcriptional regulator</fullName>
    </submittedName>
</protein>
<evidence type="ECO:0000256" key="3">
    <source>
        <dbReference type="SAM" id="MobiDB-lite"/>
    </source>
</evidence>
<proteinExistence type="inferred from homology"/>
<dbReference type="InterPro" id="IPR038390">
    <property type="entry name" value="Metal_Tscrpt_repr_sf"/>
</dbReference>
<reference evidence="4 5" key="1">
    <citation type="submission" date="2021-03" db="EMBL/GenBank/DDBJ databases">
        <title>Sequencing the genomes of 1000 actinobacteria strains.</title>
        <authorList>
            <person name="Klenk H.-P."/>
        </authorList>
    </citation>
    <scope>NUCLEOTIDE SEQUENCE [LARGE SCALE GENOMIC DNA]</scope>
    <source>
        <strain evidence="4 5">DSM 14564</strain>
    </source>
</reference>
<dbReference type="CDD" id="cd10148">
    <property type="entry name" value="CsoR-like_DUF156"/>
    <property type="match status" value="1"/>
</dbReference>
<evidence type="ECO:0000256" key="2">
    <source>
        <dbReference type="ARBA" id="ARBA00023008"/>
    </source>
</evidence>
<dbReference type="Pfam" id="PF02583">
    <property type="entry name" value="Trns_repr_metal"/>
    <property type="match status" value="1"/>
</dbReference>
<evidence type="ECO:0000256" key="1">
    <source>
        <dbReference type="ARBA" id="ARBA00005428"/>
    </source>
</evidence>
<feature type="compositionally biased region" description="Gly residues" evidence="3">
    <location>
        <begin position="19"/>
        <end position="32"/>
    </location>
</feature>
<accession>A0ABS4YJ07</accession>
<organism evidence="4 5">
    <name type="scientific">Brachybacterium fresconis</name>
    <dbReference type="NCBI Taxonomy" id="173363"/>
    <lineage>
        <taxon>Bacteria</taxon>
        <taxon>Bacillati</taxon>
        <taxon>Actinomycetota</taxon>
        <taxon>Actinomycetes</taxon>
        <taxon>Micrococcales</taxon>
        <taxon>Dermabacteraceae</taxon>
        <taxon>Brachybacterium</taxon>
    </lineage>
</organism>
<comment type="caution">
    <text evidence="4">The sequence shown here is derived from an EMBL/GenBank/DDBJ whole genome shotgun (WGS) entry which is preliminary data.</text>
</comment>
<dbReference type="PANTHER" id="PTHR33677:SF3">
    <property type="entry name" value="COPPER-SENSING TRANSCRIPTIONAL REPRESSOR RICR"/>
    <property type="match status" value="1"/>
</dbReference>
<dbReference type="EMBL" id="JAGIOC010000001">
    <property type="protein sequence ID" value="MBP2408772.1"/>
    <property type="molecule type" value="Genomic_DNA"/>
</dbReference>
<keyword evidence="2" id="KW-0186">Copper</keyword>
<sequence>MTEDEKVPEGDATDPAAGAAGGSAGGADGAAGGADSSEAAVPSAHPGDHGTHGDPGYLGQKSPYLRRLKLIEGQVRGVHRMVEEDTYCIDVLTQISAVTKALESVALGLVDDHIHHCVHDAAHSGDTEELDRKMDEIMGAVKRLMK</sequence>
<keyword evidence="5" id="KW-1185">Reference proteome</keyword>
<dbReference type="RefSeq" id="WP_342591714.1">
    <property type="nucleotide sequence ID" value="NZ_BAAAJV010000005.1"/>
</dbReference>
<feature type="region of interest" description="Disordered" evidence="3">
    <location>
        <begin position="1"/>
        <end position="60"/>
    </location>
</feature>
<dbReference type="Gene3D" id="1.20.58.1000">
    <property type="entry name" value="Metal-sensitive repressor, helix protomer"/>
    <property type="match status" value="1"/>
</dbReference>
<comment type="similarity">
    <text evidence="1">Belongs to the CsoR family.</text>
</comment>
<dbReference type="GO" id="GO:0003677">
    <property type="term" value="F:DNA binding"/>
    <property type="evidence" value="ECO:0007669"/>
    <property type="project" value="UniProtKB-KW"/>
</dbReference>
<evidence type="ECO:0000313" key="4">
    <source>
        <dbReference type="EMBL" id="MBP2408772.1"/>
    </source>
</evidence>
<dbReference type="PANTHER" id="PTHR33677">
    <property type="entry name" value="TRANSCRIPTIONAL REPRESSOR FRMR-RELATED"/>
    <property type="match status" value="1"/>
</dbReference>
<keyword evidence="4" id="KW-0238">DNA-binding</keyword>
<gene>
    <name evidence="4" type="ORF">JOF44_001675</name>
</gene>
<name>A0ABS4YJ07_9MICO</name>
<dbReference type="InterPro" id="IPR003735">
    <property type="entry name" value="Metal_Tscrpt_repr"/>
</dbReference>
<dbReference type="Proteomes" id="UP000698222">
    <property type="component" value="Unassembled WGS sequence"/>
</dbReference>